<dbReference type="SUPFAM" id="SSF55666">
    <property type="entry name" value="Ribonuclease PH domain 2-like"/>
    <property type="match status" value="1"/>
</dbReference>
<dbReference type="InterPro" id="IPR015847">
    <property type="entry name" value="ExoRNase_PH_dom2"/>
</dbReference>
<organism evidence="9 10">
    <name type="scientific">Eiseniibacteriota bacterium</name>
    <dbReference type="NCBI Taxonomy" id="2212470"/>
    <lineage>
        <taxon>Bacteria</taxon>
        <taxon>Candidatus Eiseniibacteriota</taxon>
    </lineage>
</organism>
<dbReference type="Pfam" id="PF01138">
    <property type="entry name" value="RNase_PH"/>
    <property type="match status" value="1"/>
</dbReference>
<dbReference type="PANTHER" id="PTHR11953:SF0">
    <property type="entry name" value="EXOSOME COMPLEX COMPONENT RRP41"/>
    <property type="match status" value="1"/>
</dbReference>
<feature type="domain" description="Exoribonuclease phosphorolytic" evidence="8">
    <location>
        <begin position="159"/>
        <end position="226"/>
    </location>
</feature>
<evidence type="ECO:0000256" key="6">
    <source>
        <dbReference type="HAMAP-Rule" id="MF_00564"/>
    </source>
</evidence>
<keyword evidence="2 6" id="KW-0698">rRNA processing</keyword>
<dbReference type="Pfam" id="PF03725">
    <property type="entry name" value="RNase_PH_C"/>
    <property type="match status" value="1"/>
</dbReference>
<evidence type="ECO:0000259" key="8">
    <source>
        <dbReference type="Pfam" id="PF03725"/>
    </source>
</evidence>
<dbReference type="InterPro" id="IPR020568">
    <property type="entry name" value="Ribosomal_Su5_D2-typ_SF"/>
</dbReference>
<dbReference type="CDD" id="cd11362">
    <property type="entry name" value="RNase_PH_bact"/>
    <property type="match status" value="1"/>
</dbReference>
<comment type="subunit">
    <text evidence="6">Homohexameric ring arranged as a trimer of dimers.</text>
</comment>
<evidence type="ECO:0000313" key="9">
    <source>
        <dbReference type="EMBL" id="MFC1800197.1"/>
    </source>
</evidence>
<evidence type="ECO:0000313" key="10">
    <source>
        <dbReference type="Proteomes" id="UP001594288"/>
    </source>
</evidence>
<feature type="binding site" evidence="6">
    <location>
        <position position="88"/>
    </location>
    <ligand>
        <name>phosphate</name>
        <dbReference type="ChEBI" id="CHEBI:43474"/>
        <note>substrate</note>
    </ligand>
</feature>
<reference evidence="9 10" key="1">
    <citation type="submission" date="2024-09" db="EMBL/GenBank/DDBJ databases">
        <authorList>
            <person name="D'Angelo T."/>
        </authorList>
    </citation>
    <scope>NUCLEOTIDE SEQUENCE [LARGE SCALE GENOMIC DNA]</scope>
    <source>
        <strain evidence="9">SAG AM-311-F02</strain>
    </source>
</reference>
<proteinExistence type="inferred from homology"/>
<dbReference type="PROSITE" id="PS01277">
    <property type="entry name" value="RIBONUCLEASE_PH"/>
    <property type="match status" value="1"/>
</dbReference>
<comment type="catalytic activity">
    <reaction evidence="6">
        <text>tRNA(n+1) + phosphate = tRNA(n) + a ribonucleoside 5'-diphosphate</text>
        <dbReference type="Rhea" id="RHEA:10628"/>
        <dbReference type="Rhea" id="RHEA-COMP:17343"/>
        <dbReference type="Rhea" id="RHEA-COMP:17344"/>
        <dbReference type="ChEBI" id="CHEBI:43474"/>
        <dbReference type="ChEBI" id="CHEBI:57930"/>
        <dbReference type="ChEBI" id="CHEBI:173114"/>
        <dbReference type="EC" id="2.7.7.56"/>
    </reaction>
</comment>
<comment type="similarity">
    <text evidence="1 6">Belongs to the RNase PH family.</text>
</comment>
<evidence type="ECO:0000256" key="5">
    <source>
        <dbReference type="ARBA" id="ARBA00022884"/>
    </source>
</evidence>
<dbReference type="InterPro" id="IPR001247">
    <property type="entry name" value="ExoRNase_PH_dom1"/>
</dbReference>
<keyword evidence="6 9" id="KW-0808">Transferase</keyword>
<dbReference type="PANTHER" id="PTHR11953">
    <property type="entry name" value="EXOSOME COMPLEX COMPONENT"/>
    <property type="match status" value="1"/>
</dbReference>
<keyword evidence="4 6" id="KW-0819">tRNA processing</keyword>
<accession>A0ABV6YQK5</accession>
<dbReference type="GO" id="GO:0009022">
    <property type="term" value="F:tRNA nucleotidyltransferase activity"/>
    <property type="evidence" value="ECO:0007669"/>
    <property type="project" value="UniProtKB-EC"/>
</dbReference>
<dbReference type="EC" id="2.7.7.56" evidence="6"/>
<sequence length="241" mass="26418">MQKRQDGRKPDEMRQIKVKTGYLKHAEGSALIEAGYTRVLCAVSVENRLPFFLHGKGQGWVTGEYSLLPRSTHTRTPRESMRGKVSGRTMEIQRLIGRSLRAVSDLVGLGERQLVVDCDVLQADGGTRTLAITGAYIALYEALRTLKDRNVIKKIPLLDAVAATSVGIVGGVPMLDLCYSEDSAAQVDFNVVMTGRGRFVEVQGTAEGVPFTKADMDRMLALARKGVGELLEVQKRALKID</sequence>
<gene>
    <name evidence="6 9" type="primary">rph</name>
    <name evidence="9" type="ORF">ACFL2Z_04730</name>
</gene>
<dbReference type="NCBIfam" id="TIGR01966">
    <property type="entry name" value="RNasePH"/>
    <property type="match status" value="1"/>
</dbReference>
<dbReference type="InterPro" id="IPR018336">
    <property type="entry name" value="RNase_PH_CS"/>
</dbReference>
<evidence type="ECO:0000256" key="3">
    <source>
        <dbReference type="ARBA" id="ARBA00022555"/>
    </source>
</evidence>
<comment type="function">
    <text evidence="6">Phosphorolytic 3'-5' exoribonuclease that plays an important role in tRNA 3'-end maturation. Removes nucleotide residues following the 3'-CCA terminus of tRNAs; can also add nucleotides to the ends of RNA molecules by using nucleoside diphosphates as substrates, but this may not be physiologically important. Probably plays a role in initiation of 16S rRNA degradation (leading to ribosome degradation) during starvation.</text>
</comment>
<keyword evidence="5" id="KW-0694">RNA-binding</keyword>
<dbReference type="EMBL" id="JBHPEI010000084">
    <property type="protein sequence ID" value="MFC1800197.1"/>
    <property type="molecule type" value="Genomic_DNA"/>
</dbReference>
<evidence type="ECO:0000256" key="4">
    <source>
        <dbReference type="ARBA" id="ARBA00022694"/>
    </source>
</evidence>
<evidence type="ECO:0000256" key="1">
    <source>
        <dbReference type="ARBA" id="ARBA00006678"/>
    </source>
</evidence>
<dbReference type="Gene3D" id="3.30.230.70">
    <property type="entry name" value="GHMP Kinase, N-terminal domain"/>
    <property type="match status" value="1"/>
</dbReference>
<evidence type="ECO:0000259" key="7">
    <source>
        <dbReference type="Pfam" id="PF01138"/>
    </source>
</evidence>
<comment type="caution">
    <text evidence="9">The sequence shown here is derived from an EMBL/GenBank/DDBJ whole genome shotgun (WGS) entry which is preliminary data.</text>
</comment>
<name>A0ABV6YQK5_UNCEI</name>
<dbReference type="InterPro" id="IPR036345">
    <property type="entry name" value="ExoRNase_PH_dom2_sf"/>
</dbReference>
<keyword evidence="10" id="KW-1185">Reference proteome</keyword>
<dbReference type="InterPro" id="IPR050080">
    <property type="entry name" value="RNase_PH"/>
</dbReference>
<dbReference type="Proteomes" id="UP001594288">
    <property type="component" value="Unassembled WGS sequence"/>
</dbReference>
<protein>
    <recommendedName>
        <fullName evidence="6">Ribonuclease PH</fullName>
        <shortName evidence="6">RNase PH</shortName>
        <ecNumber evidence="6">2.7.7.56</ecNumber>
    </recommendedName>
    <alternativeName>
        <fullName evidence="6">tRNA nucleotidyltransferase</fullName>
    </alternativeName>
</protein>
<dbReference type="HAMAP" id="MF_00564">
    <property type="entry name" value="RNase_PH"/>
    <property type="match status" value="1"/>
</dbReference>
<evidence type="ECO:0000256" key="2">
    <source>
        <dbReference type="ARBA" id="ARBA00022552"/>
    </source>
</evidence>
<dbReference type="InterPro" id="IPR002381">
    <property type="entry name" value="RNase_PH_bac-type"/>
</dbReference>
<dbReference type="SUPFAM" id="SSF54211">
    <property type="entry name" value="Ribosomal protein S5 domain 2-like"/>
    <property type="match status" value="1"/>
</dbReference>
<keyword evidence="3 6" id="KW-0820">tRNA-binding</keyword>
<feature type="domain" description="Exoribonuclease phosphorolytic" evidence="7">
    <location>
        <begin position="12"/>
        <end position="142"/>
    </location>
</feature>
<feature type="binding site" evidence="6">
    <location>
        <begin position="126"/>
        <end position="128"/>
    </location>
    <ligand>
        <name>phosphate</name>
        <dbReference type="ChEBI" id="CHEBI:43474"/>
        <note>substrate</note>
    </ligand>
</feature>
<keyword evidence="6 9" id="KW-0548">Nucleotidyltransferase</keyword>
<dbReference type="InterPro" id="IPR027408">
    <property type="entry name" value="PNPase/RNase_PH_dom_sf"/>
</dbReference>